<accession>A0A432YI71</accession>
<feature type="domain" description="Rhodanese" evidence="1">
    <location>
        <begin position="27"/>
        <end position="127"/>
    </location>
</feature>
<proteinExistence type="predicted"/>
<dbReference type="PANTHER" id="PTHR44086">
    <property type="entry name" value="THIOSULFATE SULFURTRANSFERASE RDL2, MITOCHONDRIAL-RELATED"/>
    <property type="match status" value="1"/>
</dbReference>
<reference evidence="3" key="1">
    <citation type="journal article" date="2018" name="Front. Microbiol.">
        <title>Genome-Based Analysis Reveals the Taxonomy and Diversity of the Family Idiomarinaceae.</title>
        <authorList>
            <person name="Liu Y."/>
            <person name="Lai Q."/>
            <person name="Shao Z."/>
        </authorList>
    </citation>
    <scope>NUCLEOTIDE SEQUENCE [LARGE SCALE GENOMIC DNA]</scope>
    <source>
        <strain evidence="3">CVS-6</strain>
    </source>
</reference>
<comment type="caution">
    <text evidence="2">The sequence shown here is derived from an EMBL/GenBank/DDBJ whole genome shotgun (WGS) entry which is preliminary data.</text>
</comment>
<dbReference type="AlphaFoldDB" id="A0A432YI71"/>
<dbReference type="Pfam" id="PF00581">
    <property type="entry name" value="Rhodanese"/>
    <property type="match status" value="1"/>
</dbReference>
<keyword evidence="3" id="KW-1185">Reference proteome</keyword>
<dbReference type="InterPro" id="IPR036873">
    <property type="entry name" value="Rhodanese-like_dom_sf"/>
</dbReference>
<dbReference type="CDD" id="cd00158">
    <property type="entry name" value="RHOD"/>
    <property type="match status" value="1"/>
</dbReference>
<gene>
    <name evidence="2" type="ORF">CWI71_06950</name>
</gene>
<evidence type="ECO:0000259" key="1">
    <source>
        <dbReference type="PROSITE" id="PS50206"/>
    </source>
</evidence>
<dbReference type="InterPro" id="IPR001763">
    <property type="entry name" value="Rhodanese-like_dom"/>
</dbReference>
<dbReference type="PANTHER" id="PTHR44086:SF10">
    <property type="entry name" value="THIOSULFATE SULFURTRANSFERASE_RHODANESE-LIKE DOMAIN-CONTAINING PROTEIN 3"/>
    <property type="match status" value="1"/>
</dbReference>
<dbReference type="OrthoDB" id="9791096at2"/>
<sequence length="134" mass="14950">MLSPQELCAKARANVKEIDVEQLQQRIAEGARVIDVREPGEYLVGHIHQAVNMPRGVLEMQLTQHPEVAGYDDALQRIASQPLYLICRSGGRSALAAESLQRMGFNEVYSVAGGMQAWEEHKYPQVTGEYSDRP</sequence>
<name>A0A432YI71_9GAMM</name>
<dbReference type="RefSeq" id="WP_126754537.1">
    <property type="nucleotide sequence ID" value="NZ_PIPY01000006.1"/>
</dbReference>
<dbReference type="Gene3D" id="3.40.250.10">
    <property type="entry name" value="Rhodanese-like domain"/>
    <property type="match status" value="1"/>
</dbReference>
<evidence type="ECO:0000313" key="3">
    <source>
        <dbReference type="Proteomes" id="UP000288259"/>
    </source>
</evidence>
<organism evidence="2 3">
    <name type="scientific">Pseudidiomarina insulisalsae</name>
    <dbReference type="NCBI Taxonomy" id="575789"/>
    <lineage>
        <taxon>Bacteria</taxon>
        <taxon>Pseudomonadati</taxon>
        <taxon>Pseudomonadota</taxon>
        <taxon>Gammaproteobacteria</taxon>
        <taxon>Alteromonadales</taxon>
        <taxon>Idiomarinaceae</taxon>
        <taxon>Pseudidiomarina</taxon>
    </lineage>
</organism>
<dbReference type="GO" id="GO:0004792">
    <property type="term" value="F:thiosulfate-cyanide sulfurtransferase activity"/>
    <property type="evidence" value="ECO:0007669"/>
    <property type="project" value="TreeGrafter"/>
</dbReference>
<dbReference type="EMBL" id="PIPY01000006">
    <property type="protein sequence ID" value="RUO60595.1"/>
    <property type="molecule type" value="Genomic_DNA"/>
</dbReference>
<dbReference type="Proteomes" id="UP000288259">
    <property type="component" value="Unassembled WGS sequence"/>
</dbReference>
<keyword evidence="2" id="KW-0808">Transferase</keyword>
<dbReference type="SUPFAM" id="SSF52821">
    <property type="entry name" value="Rhodanese/Cell cycle control phosphatase"/>
    <property type="match status" value="1"/>
</dbReference>
<protein>
    <submittedName>
        <fullName evidence="2">Sulfurtransferase</fullName>
    </submittedName>
</protein>
<dbReference type="PROSITE" id="PS50206">
    <property type="entry name" value="RHODANESE_3"/>
    <property type="match status" value="1"/>
</dbReference>
<evidence type="ECO:0000313" key="2">
    <source>
        <dbReference type="EMBL" id="RUO60595.1"/>
    </source>
</evidence>
<dbReference type="SMART" id="SM00450">
    <property type="entry name" value="RHOD"/>
    <property type="match status" value="1"/>
</dbReference>